<comment type="caution">
    <text evidence="2">The sequence shown here is derived from an EMBL/GenBank/DDBJ whole genome shotgun (WGS) entry which is preliminary data.</text>
</comment>
<keyword evidence="3" id="KW-1185">Reference proteome</keyword>
<protein>
    <submittedName>
        <fullName evidence="2">Uncharacterized protein</fullName>
    </submittedName>
</protein>
<reference evidence="2" key="1">
    <citation type="submission" date="2022-08" db="EMBL/GenBank/DDBJ databases">
        <title>Reclassification of Massilia species as members of the genera Telluria, Duganella, Pseudoduganella, Mokoshia gen. nov. and Zemynaea gen. nov. using orthogonal and non-orthogonal genome-based approaches.</title>
        <authorList>
            <person name="Bowman J.P."/>
        </authorList>
    </citation>
    <scope>NUCLEOTIDE SEQUENCE</scope>
    <source>
        <strain evidence="2">LMG 11547</strain>
    </source>
</reference>
<proteinExistence type="predicted"/>
<dbReference type="RefSeq" id="WP_259449076.1">
    <property type="nucleotide sequence ID" value="NZ_CP119520.1"/>
</dbReference>
<evidence type="ECO:0000313" key="2">
    <source>
        <dbReference type="EMBL" id="MCS0629984.1"/>
    </source>
</evidence>
<sequence length="45" mass="5152">MKALTFALLIGRFESQLLKEKKAGPKSRQEGTAEEEVKRYIRSGR</sequence>
<evidence type="ECO:0000256" key="1">
    <source>
        <dbReference type="SAM" id="MobiDB-lite"/>
    </source>
</evidence>
<feature type="region of interest" description="Disordered" evidence="1">
    <location>
        <begin position="20"/>
        <end position="45"/>
    </location>
</feature>
<evidence type="ECO:0000313" key="3">
    <source>
        <dbReference type="Proteomes" id="UP001165263"/>
    </source>
</evidence>
<dbReference type="EMBL" id="JANUHC010000003">
    <property type="protein sequence ID" value="MCS0629984.1"/>
    <property type="molecule type" value="Genomic_DNA"/>
</dbReference>
<gene>
    <name evidence="2" type="ORF">NX786_11640</name>
</gene>
<dbReference type="Proteomes" id="UP001165263">
    <property type="component" value="Unassembled WGS sequence"/>
</dbReference>
<accession>A0ABT2BXW1</accession>
<name>A0ABT2BXW1_9BURK</name>
<organism evidence="2 3">
    <name type="scientific">Telluria mixta</name>
    <dbReference type="NCBI Taxonomy" id="34071"/>
    <lineage>
        <taxon>Bacteria</taxon>
        <taxon>Pseudomonadati</taxon>
        <taxon>Pseudomonadota</taxon>
        <taxon>Betaproteobacteria</taxon>
        <taxon>Burkholderiales</taxon>
        <taxon>Oxalobacteraceae</taxon>
        <taxon>Telluria group</taxon>
        <taxon>Telluria</taxon>
    </lineage>
</organism>
<feature type="compositionally biased region" description="Basic and acidic residues" evidence="1">
    <location>
        <begin position="20"/>
        <end position="39"/>
    </location>
</feature>